<feature type="non-terminal residue" evidence="12">
    <location>
        <position position="786"/>
    </location>
</feature>
<feature type="region of interest" description="Disordered" evidence="11">
    <location>
        <begin position="216"/>
        <end position="245"/>
    </location>
</feature>
<dbReference type="Proteomes" id="UP001222325">
    <property type="component" value="Unassembled WGS sequence"/>
</dbReference>
<dbReference type="GO" id="GO:0005739">
    <property type="term" value="C:mitochondrion"/>
    <property type="evidence" value="ECO:0007669"/>
    <property type="project" value="TreeGrafter"/>
</dbReference>
<evidence type="ECO:0000256" key="8">
    <source>
        <dbReference type="ARBA" id="ARBA00022759"/>
    </source>
</evidence>
<comment type="caution">
    <text evidence="12">The sequence shown here is derived from an EMBL/GenBank/DDBJ whole genome shotgun (WGS) entry which is preliminary data.</text>
</comment>
<keyword evidence="13" id="KW-1185">Reference proteome</keyword>
<evidence type="ECO:0000256" key="11">
    <source>
        <dbReference type="SAM" id="MobiDB-lite"/>
    </source>
</evidence>
<evidence type="ECO:0000256" key="9">
    <source>
        <dbReference type="ARBA" id="ARBA00022801"/>
    </source>
</evidence>
<evidence type="ECO:0000256" key="7">
    <source>
        <dbReference type="ARBA" id="ARBA00022723"/>
    </source>
</evidence>
<evidence type="ECO:0000256" key="2">
    <source>
        <dbReference type="ARBA" id="ARBA00001947"/>
    </source>
</evidence>
<dbReference type="InterPro" id="IPR047151">
    <property type="entry name" value="RNZ2-like"/>
</dbReference>
<keyword evidence="9" id="KW-0378">Hydrolase</keyword>
<evidence type="ECO:0000313" key="13">
    <source>
        <dbReference type="Proteomes" id="UP001222325"/>
    </source>
</evidence>
<name>A0AAD6U434_9AGAR</name>
<feature type="compositionally biased region" description="Polar residues" evidence="11">
    <location>
        <begin position="143"/>
        <end position="161"/>
    </location>
</feature>
<dbReference type="GO" id="GO:0046872">
    <property type="term" value="F:metal ion binding"/>
    <property type="evidence" value="ECO:0007669"/>
    <property type="project" value="UniProtKB-KW"/>
</dbReference>
<comment type="cofactor">
    <cofactor evidence="2">
        <name>Zn(2+)</name>
        <dbReference type="ChEBI" id="CHEBI:29105"/>
    </cofactor>
</comment>
<dbReference type="AlphaFoldDB" id="A0AAD6U434"/>
<dbReference type="EMBL" id="JARJCN010000023">
    <property type="protein sequence ID" value="KAJ7089837.1"/>
    <property type="molecule type" value="Genomic_DNA"/>
</dbReference>
<dbReference type="Gene3D" id="3.60.15.10">
    <property type="entry name" value="Ribonuclease Z/Hydroxyacylglutathione hydrolase-like"/>
    <property type="match status" value="2"/>
</dbReference>
<evidence type="ECO:0000256" key="4">
    <source>
        <dbReference type="ARBA" id="ARBA00012477"/>
    </source>
</evidence>
<reference evidence="12" key="1">
    <citation type="submission" date="2023-03" db="EMBL/GenBank/DDBJ databases">
        <title>Massive genome expansion in bonnet fungi (Mycena s.s.) driven by repeated elements and novel gene families across ecological guilds.</title>
        <authorList>
            <consortium name="Lawrence Berkeley National Laboratory"/>
            <person name="Harder C.B."/>
            <person name="Miyauchi S."/>
            <person name="Viragh M."/>
            <person name="Kuo A."/>
            <person name="Thoen E."/>
            <person name="Andreopoulos B."/>
            <person name="Lu D."/>
            <person name="Skrede I."/>
            <person name="Drula E."/>
            <person name="Henrissat B."/>
            <person name="Morin E."/>
            <person name="Kohler A."/>
            <person name="Barry K."/>
            <person name="LaButti K."/>
            <person name="Morin E."/>
            <person name="Salamov A."/>
            <person name="Lipzen A."/>
            <person name="Mereny Z."/>
            <person name="Hegedus B."/>
            <person name="Baldrian P."/>
            <person name="Stursova M."/>
            <person name="Weitz H."/>
            <person name="Taylor A."/>
            <person name="Grigoriev I.V."/>
            <person name="Nagy L.G."/>
            <person name="Martin F."/>
            <person name="Kauserud H."/>
        </authorList>
    </citation>
    <scope>NUCLEOTIDE SEQUENCE</scope>
    <source>
        <strain evidence="12">CBHHK173m</strain>
    </source>
</reference>
<protein>
    <recommendedName>
        <fullName evidence="4">ribonuclease Z</fullName>
        <ecNumber evidence="4">3.1.26.11</ecNumber>
    </recommendedName>
</protein>
<keyword evidence="6" id="KW-0540">Nuclease</keyword>
<keyword evidence="8" id="KW-0255">Endonuclease</keyword>
<evidence type="ECO:0000256" key="3">
    <source>
        <dbReference type="ARBA" id="ARBA00007823"/>
    </source>
</evidence>
<dbReference type="GO" id="GO:0042781">
    <property type="term" value="F:3'-tRNA processing endoribonuclease activity"/>
    <property type="evidence" value="ECO:0007669"/>
    <property type="project" value="UniProtKB-EC"/>
</dbReference>
<dbReference type="InterPro" id="IPR036866">
    <property type="entry name" value="RibonucZ/Hydroxyglut_hydro"/>
</dbReference>
<organism evidence="12 13">
    <name type="scientific">Mycena belliarum</name>
    <dbReference type="NCBI Taxonomy" id="1033014"/>
    <lineage>
        <taxon>Eukaryota</taxon>
        <taxon>Fungi</taxon>
        <taxon>Dikarya</taxon>
        <taxon>Basidiomycota</taxon>
        <taxon>Agaricomycotina</taxon>
        <taxon>Agaricomycetes</taxon>
        <taxon>Agaricomycetidae</taxon>
        <taxon>Agaricales</taxon>
        <taxon>Marasmiineae</taxon>
        <taxon>Mycenaceae</taxon>
        <taxon>Mycena</taxon>
    </lineage>
</organism>
<comment type="catalytic activity">
    <reaction evidence="1">
        <text>Endonucleolytic cleavage of RNA, removing extra 3' nucleotides from tRNA precursor, generating 3' termini of tRNAs. A 3'-hydroxy group is left at the tRNA terminus and a 5'-phosphoryl group is left at the trailer molecule.</text>
        <dbReference type="EC" id="3.1.26.11"/>
    </reaction>
</comment>
<dbReference type="PANTHER" id="PTHR12553:SF49">
    <property type="entry name" value="ZINC PHOSPHODIESTERASE ELAC PROTEIN 2"/>
    <property type="match status" value="1"/>
</dbReference>
<evidence type="ECO:0000313" key="12">
    <source>
        <dbReference type="EMBL" id="KAJ7089837.1"/>
    </source>
</evidence>
<accession>A0AAD6U434</accession>
<dbReference type="EC" id="3.1.26.11" evidence="4"/>
<evidence type="ECO:0000256" key="10">
    <source>
        <dbReference type="ARBA" id="ARBA00022833"/>
    </source>
</evidence>
<keyword evidence="10" id="KW-0862">Zinc</keyword>
<dbReference type="GO" id="GO:1990180">
    <property type="term" value="P:mitochondrial tRNA 3'-end processing"/>
    <property type="evidence" value="ECO:0007669"/>
    <property type="project" value="TreeGrafter"/>
</dbReference>
<dbReference type="SUPFAM" id="SSF56281">
    <property type="entry name" value="Metallo-hydrolase/oxidoreductase"/>
    <property type="match status" value="1"/>
</dbReference>
<evidence type="ECO:0000256" key="1">
    <source>
        <dbReference type="ARBA" id="ARBA00000402"/>
    </source>
</evidence>
<proteinExistence type="inferred from homology"/>
<comment type="similarity">
    <text evidence="3">Belongs to the RNase Z family.</text>
</comment>
<keyword evidence="5" id="KW-0819">tRNA processing</keyword>
<dbReference type="PANTHER" id="PTHR12553">
    <property type="entry name" value="ZINC PHOSPHODIESTERASE ELAC PROTEIN 2"/>
    <property type="match status" value="1"/>
</dbReference>
<evidence type="ECO:0000256" key="5">
    <source>
        <dbReference type="ARBA" id="ARBA00022694"/>
    </source>
</evidence>
<feature type="region of interest" description="Disordered" evidence="11">
    <location>
        <begin position="139"/>
        <end position="161"/>
    </location>
</feature>
<gene>
    <name evidence="12" type="ORF">B0H15DRAFT_779895</name>
</gene>
<keyword evidence="7" id="KW-0479">Metal-binding</keyword>
<evidence type="ECO:0000256" key="6">
    <source>
        <dbReference type="ARBA" id="ARBA00022722"/>
    </source>
</evidence>
<feature type="compositionally biased region" description="Polar residues" evidence="11">
    <location>
        <begin position="230"/>
        <end position="242"/>
    </location>
</feature>
<sequence>WTATVVTGNSLDTGPTISFGIGDTKYVFNVGENASRALINKSANWTNIRAFFLTQTTIGRGGGLSGLLRRPDRLSAAVDVVGPPGLAHYMASMRFHLHGDSTRVNVIEASFDPEPEPYPTLVFQDTNLSVYSVAITPGDHAGNSPNAGESEASSALSPSQAQEWRTNMIDLMFPAEQRQQSSLGHSFYQQLPALHSKHASGLRPAVAYVAISSPMRDECDGQKADPPSAPSNWRKSGNNVNGGSVKATRVVRPDDNCRATPVNPTVVVILDVPSPSYIPSLINSFTRSPLYSKIWSRTPEYTVSSVFHLCGEGVLEDERYIEFMNGFPADTHHVISSSEYERDAVTFATAALHQLRLNQFLDPDIFPAPHFSLAPEKELANISGLPATSVLMESGLHIGVLPATPLSLPDEQLDQFHPAMPTVRIPAFAELVSWRIAKVKDAVSKEESRLQTGRQSQFHSEEVLERYKRLDSVTVIPLGTAAYEPTAFLPSTLVCIPGYGSILLDAGEGTMGQLVRQFGVTGVWNVLRDLKCIFVSNAGAAYSHGVAAVLAKRQQLDPPATKPIYLVGDPLLHISIRDVHQIENLGLDDPSGNGTIPVISNALHFSDSDFLNLRCRDYKTVYSSWAARVPLCEALGLLSFQTVHLPPQHNCYGVVLRHKDGWSVVYALHTPTIHNLAVVGRNATLLIYGATVDDIEQGTTPNTPITEAVDLGEKMKAKYVLLTHFAATTVESQLVIPVGKSKPTVCFAFDHAKLRIGDMWKMNLYHPVIRQIYKHDVYSSARARET</sequence>